<reference evidence="2 3" key="1">
    <citation type="submission" date="2020-07" db="EMBL/GenBank/DDBJ databases">
        <title>Genomic Encyclopedia of Type Strains, Phase IV (KMG-IV): sequencing the most valuable type-strain genomes for metagenomic binning, comparative biology and taxonomic classification.</title>
        <authorList>
            <person name="Goeker M."/>
        </authorList>
    </citation>
    <scope>NUCLEOTIDE SEQUENCE [LARGE SCALE GENOMIC DNA]</scope>
    <source>
        <strain evidence="2 3">DSM 29043</strain>
    </source>
</reference>
<dbReference type="AlphaFoldDB" id="A0A7Y9XWD3"/>
<dbReference type="Proteomes" id="UP000522081">
    <property type="component" value="Unassembled WGS sequence"/>
</dbReference>
<evidence type="ECO:0000313" key="3">
    <source>
        <dbReference type="Proteomes" id="UP000522081"/>
    </source>
</evidence>
<organism evidence="2 3">
    <name type="scientific">Novosphingobium marinum</name>
    <dbReference type="NCBI Taxonomy" id="1514948"/>
    <lineage>
        <taxon>Bacteria</taxon>
        <taxon>Pseudomonadati</taxon>
        <taxon>Pseudomonadota</taxon>
        <taxon>Alphaproteobacteria</taxon>
        <taxon>Sphingomonadales</taxon>
        <taxon>Sphingomonadaceae</taxon>
        <taxon>Novosphingobium</taxon>
    </lineage>
</organism>
<protein>
    <recommendedName>
        <fullName evidence="4">DUF3987 domain-containing protein</fullName>
    </recommendedName>
</protein>
<keyword evidence="3" id="KW-1185">Reference proteome</keyword>
<feature type="region of interest" description="Disordered" evidence="1">
    <location>
        <begin position="378"/>
        <end position="403"/>
    </location>
</feature>
<dbReference type="Pfam" id="PF13148">
    <property type="entry name" value="DUF3987"/>
    <property type="match status" value="1"/>
</dbReference>
<evidence type="ECO:0000256" key="1">
    <source>
        <dbReference type="SAM" id="MobiDB-lite"/>
    </source>
</evidence>
<name>A0A7Y9XWD3_9SPHN</name>
<accession>A0A7Y9XWD3</accession>
<feature type="region of interest" description="Disordered" evidence="1">
    <location>
        <begin position="1"/>
        <end position="23"/>
    </location>
</feature>
<proteinExistence type="predicted"/>
<comment type="caution">
    <text evidence="2">The sequence shown here is derived from an EMBL/GenBank/DDBJ whole genome shotgun (WGS) entry which is preliminary data.</text>
</comment>
<feature type="compositionally biased region" description="Polar residues" evidence="1">
    <location>
        <begin position="8"/>
        <end position="22"/>
    </location>
</feature>
<evidence type="ECO:0008006" key="4">
    <source>
        <dbReference type="Google" id="ProtNLM"/>
    </source>
</evidence>
<sequence>MVALNPKLTGSTDVLSRPTQSSDWRERRVMTFRGQHDTHIKTGEDYSTISLGEIFRATPARRAKSHAPAMIPSTYHDFDGRNHKRQQEEGTFVALAGDIDDGDHPLETVVRLVKDFAGASAWLVYSSSSSRPGNRKWRIILPLEEAVAFPEWNDAQNAFFDVMENHGVKMDRALGYAGQPVFLPNVPDVHDGTGTRLRNEDGWTLYYERETSGADAPGLPLDRGPVAERIRVIEERRARDDALKEKIRREAQRKRQERIAAGDESLIDAFNAANDVETLLLSHGYKQSPRNPKDWRSPNQTSDSYATRVEGDKWISLSGSDADAGLGARHPSGCYGDAFDLFVHYEHGGNRNAAFRALHQERGGETPLHWRNDNLATNRAEHSPANPEPSATDGPQPLFREVGAPAPYPVDAMGPVLARAALALEALVDLPIASAANSVLAVASLAAQGCANAILPIDQGTPVPLSLYLLTVLDSGDRKSTADKKALKPIHQFERELKEIEAGQRQKYDAEMAAYDTHIKHLKNKLKSDRHALQAALMEMGPPPHPPLSSVIAPAGDQTIEGLFRIYQYGRPSLAMLCDDAGTFLGGYSLKAEQKISTTGILCRAWDGSKLERIRGGDGNTMLYDRRLAMHLMVQSGLAQDFLGDERFSDQGLLARFLIAAPKSYAGKRIRDDVLYQQQVSHKEAHLAAYHDAIDRLVRRPIRWRDSRDPSLGVELDSLHLTAEARALWVDFANELEQKMGPGGELASLKAFASKLPENAGRIAGILTLVNDPDAVVIERDTLASAITIANHYLSETVRLTNAGGIDPELRRAAELLKWLNERGDPVIGLSTIYQYGPASIRDAKKAREAMGVLAEHRWVKSLKGGAEIDGKRVREAWRVTSRA</sequence>
<gene>
    <name evidence="2" type="ORF">FHS75_000843</name>
</gene>
<feature type="region of interest" description="Disordered" evidence="1">
    <location>
        <begin position="285"/>
        <end position="305"/>
    </location>
</feature>
<evidence type="ECO:0000313" key="2">
    <source>
        <dbReference type="EMBL" id="NYH94538.1"/>
    </source>
</evidence>
<dbReference type="RefSeq" id="WP_179406440.1">
    <property type="nucleotide sequence ID" value="NZ_JACBZF010000001.1"/>
</dbReference>
<dbReference type="EMBL" id="JACBZF010000001">
    <property type="protein sequence ID" value="NYH94538.1"/>
    <property type="molecule type" value="Genomic_DNA"/>
</dbReference>
<dbReference type="InterPro" id="IPR025048">
    <property type="entry name" value="DUF3987"/>
</dbReference>